<evidence type="ECO:0000313" key="15">
    <source>
        <dbReference type="EMBL" id="SMO65639.1"/>
    </source>
</evidence>
<evidence type="ECO:0000256" key="5">
    <source>
        <dbReference type="ARBA" id="ARBA00022617"/>
    </source>
</evidence>
<dbReference type="SUPFAM" id="SSF81342">
    <property type="entry name" value="Transmembrane di-heme cytochromes"/>
    <property type="match status" value="1"/>
</dbReference>
<gene>
    <name evidence="15" type="ORF">SAMN06265380_104136</name>
</gene>
<dbReference type="AlphaFoldDB" id="A0A521D1S3"/>
<dbReference type="OrthoDB" id="8156287at2"/>
<feature type="transmembrane region" description="Helical" evidence="13">
    <location>
        <begin position="12"/>
        <end position="29"/>
    </location>
</feature>
<dbReference type="RefSeq" id="WP_142636715.1">
    <property type="nucleotide sequence ID" value="NZ_FXTE01000004.1"/>
</dbReference>
<evidence type="ECO:0000256" key="13">
    <source>
        <dbReference type="SAM" id="Phobius"/>
    </source>
</evidence>
<reference evidence="15 16" key="1">
    <citation type="submission" date="2017-05" db="EMBL/GenBank/DDBJ databases">
        <authorList>
            <person name="Varghese N."/>
            <person name="Submissions S."/>
        </authorList>
    </citation>
    <scope>NUCLEOTIDE SEQUENCE [LARGE SCALE GENOMIC DNA]</scope>
    <source>
        <strain evidence="15 16">DSM 28009</strain>
    </source>
</reference>
<evidence type="ECO:0000313" key="16">
    <source>
        <dbReference type="Proteomes" id="UP000319555"/>
    </source>
</evidence>
<dbReference type="Pfam" id="PF01292">
    <property type="entry name" value="Ni_hydr_CYTB"/>
    <property type="match status" value="1"/>
</dbReference>
<keyword evidence="4" id="KW-1003">Cell membrane</keyword>
<accession>A0A521D1S3</accession>
<comment type="similarity">
    <text evidence="12">Belongs to the cytochrome b561 family.</text>
</comment>
<dbReference type="PANTHER" id="PTHR30529:SF7">
    <property type="entry name" value="CYTOCHROME B561 BACTERIAL_NI-HYDROGENASE DOMAIN-CONTAINING PROTEIN"/>
    <property type="match status" value="1"/>
</dbReference>
<evidence type="ECO:0000256" key="7">
    <source>
        <dbReference type="ARBA" id="ARBA00022723"/>
    </source>
</evidence>
<evidence type="ECO:0000256" key="9">
    <source>
        <dbReference type="ARBA" id="ARBA00022989"/>
    </source>
</evidence>
<keyword evidence="8" id="KW-0249">Electron transport</keyword>
<keyword evidence="6 13" id="KW-0812">Transmembrane</keyword>
<dbReference type="PANTHER" id="PTHR30529">
    <property type="entry name" value="CYTOCHROME B561"/>
    <property type="match status" value="1"/>
</dbReference>
<keyword evidence="3" id="KW-0813">Transport</keyword>
<evidence type="ECO:0000256" key="4">
    <source>
        <dbReference type="ARBA" id="ARBA00022475"/>
    </source>
</evidence>
<comment type="subcellular location">
    <subcellularLocation>
        <location evidence="2">Cell membrane</location>
        <topology evidence="2">Multi-pass membrane protein</topology>
    </subcellularLocation>
</comment>
<dbReference type="InterPro" id="IPR011577">
    <property type="entry name" value="Cyt_b561_bac/Ni-Hgenase"/>
</dbReference>
<dbReference type="GO" id="GO:0020037">
    <property type="term" value="F:heme binding"/>
    <property type="evidence" value="ECO:0007669"/>
    <property type="project" value="TreeGrafter"/>
</dbReference>
<dbReference type="EMBL" id="FXTE01000004">
    <property type="protein sequence ID" value="SMO65639.1"/>
    <property type="molecule type" value="Genomic_DNA"/>
</dbReference>
<feature type="domain" description="Cytochrome b561 bacterial/Ni-hydrogenase" evidence="14">
    <location>
        <begin position="6"/>
        <end position="157"/>
    </location>
</feature>
<protein>
    <submittedName>
        <fullName evidence="15">Cytochrome b561</fullName>
    </submittedName>
</protein>
<name>A0A521D1S3_9RHOB</name>
<dbReference type="GO" id="GO:0005886">
    <property type="term" value="C:plasma membrane"/>
    <property type="evidence" value="ECO:0007669"/>
    <property type="project" value="UniProtKB-SubCell"/>
</dbReference>
<keyword evidence="10" id="KW-0408">Iron</keyword>
<dbReference type="InterPro" id="IPR016174">
    <property type="entry name" value="Di-haem_cyt_TM"/>
</dbReference>
<keyword evidence="7" id="KW-0479">Metal-binding</keyword>
<evidence type="ECO:0000256" key="11">
    <source>
        <dbReference type="ARBA" id="ARBA00023136"/>
    </source>
</evidence>
<organism evidence="15 16">
    <name type="scientific">Ruegeria faecimaris</name>
    <dbReference type="NCBI Taxonomy" id="686389"/>
    <lineage>
        <taxon>Bacteria</taxon>
        <taxon>Pseudomonadati</taxon>
        <taxon>Pseudomonadota</taxon>
        <taxon>Alphaproteobacteria</taxon>
        <taxon>Rhodobacterales</taxon>
        <taxon>Roseobacteraceae</taxon>
        <taxon>Ruegeria</taxon>
    </lineage>
</organism>
<comment type="cofactor">
    <cofactor evidence="1">
        <name>heme b</name>
        <dbReference type="ChEBI" id="CHEBI:60344"/>
    </cofactor>
</comment>
<dbReference type="Proteomes" id="UP000319555">
    <property type="component" value="Unassembled WGS sequence"/>
</dbReference>
<keyword evidence="11 13" id="KW-0472">Membrane</keyword>
<feature type="transmembrane region" description="Helical" evidence="13">
    <location>
        <begin position="96"/>
        <end position="115"/>
    </location>
</feature>
<evidence type="ECO:0000256" key="3">
    <source>
        <dbReference type="ARBA" id="ARBA00022448"/>
    </source>
</evidence>
<keyword evidence="5" id="KW-0349">Heme</keyword>
<dbReference type="GO" id="GO:0022904">
    <property type="term" value="P:respiratory electron transport chain"/>
    <property type="evidence" value="ECO:0007669"/>
    <property type="project" value="InterPro"/>
</dbReference>
<sequence length="163" mass="17998">MSTLDRYSMPQIVLHWLIAVIIIGEWISSDGMGRALHARLEGNTVWTEGATPHVWLGCIVFALILVRILLRWRQGAPTPVEESSDLMATAAKLGHLLLYALMVAVPIFGMLAWFGGIHVAGEVHETVGNALLFVALGHAAFAIWHHFIKRDGVLNRMRLSSGR</sequence>
<dbReference type="GO" id="GO:0046872">
    <property type="term" value="F:metal ion binding"/>
    <property type="evidence" value="ECO:0007669"/>
    <property type="project" value="UniProtKB-KW"/>
</dbReference>
<keyword evidence="9 13" id="KW-1133">Transmembrane helix</keyword>
<dbReference type="GO" id="GO:0009055">
    <property type="term" value="F:electron transfer activity"/>
    <property type="evidence" value="ECO:0007669"/>
    <property type="project" value="InterPro"/>
</dbReference>
<evidence type="ECO:0000256" key="1">
    <source>
        <dbReference type="ARBA" id="ARBA00001970"/>
    </source>
</evidence>
<evidence type="ECO:0000256" key="10">
    <source>
        <dbReference type="ARBA" id="ARBA00023004"/>
    </source>
</evidence>
<evidence type="ECO:0000256" key="6">
    <source>
        <dbReference type="ARBA" id="ARBA00022692"/>
    </source>
</evidence>
<feature type="transmembrane region" description="Helical" evidence="13">
    <location>
        <begin position="49"/>
        <end position="70"/>
    </location>
</feature>
<dbReference type="InterPro" id="IPR052168">
    <property type="entry name" value="Cytochrome_b561_oxidase"/>
</dbReference>
<feature type="transmembrane region" description="Helical" evidence="13">
    <location>
        <begin position="127"/>
        <end position="148"/>
    </location>
</feature>
<evidence type="ECO:0000259" key="14">
    <source>
        <dbReference type="Pfam" id="PF01292"/>
    </source>
</evidence>
<evidence type="ECO:0000256" key="12">
    <source>
        <dbReference type="ARBA" id="ARBA00037975"/>
    </source>
</evidence>
<evidence type="ECO:0000256" key="2">
    <source>
        <dbReference type="ARBA" id="ARBA00004651"/>
    </source>
</evidence>
<evidence type="ECO:0000256" key="8">
    <source>
        <dbReference type="ARBA" id="ARBA00022982"/>
    </source>
</evidence>
<keyword evidence="16" id="KW-1185">Reference proteome</keyword>
<proteinExistence type="inferred from homology"/>